<evidence type="ECO:0000259" key="1">
    <source>
        <dbReference type="PROSITE" id="PS51034"/>
    </source>
</evidence>
<evidence type="ECO:0000313" key="4">
    <source>
        <dbReference type="WBParaSite" id="ACOC_0000626101-mRNA-1"/>
    </source>
</evidence>
<dbReference type="PANTHER" id="PTHR47327">
    <property type="entry name" value="FI18240P1-RELATED"/>
    <property type="match status" value="1"/>
</dbReference>
<dbReference type="Proteomes" id="UP000267027">
    <property type="component" value="Unassembled WGS sequence"/>
</dbReference>
<dbReference type="EMBL" id="UYYA01003932">
    <property type="protein sequence ID" value="VDM57847.1"/>
    <property type="molecule type" value="Genomic_DNA"/>
</dbReference>
<dbReference type="PROSITE" id="PS51034">
    <property type="entry name" value="ZP_2"/>
    <property type="match status" value="1"/>
</dbReference>
<name>A0A0R3PMU2_ANGCS</name>
<proteinExistence type="predicted"/>
<evidence type="ECO:0000313" key="2">
    <source>
        <dbReference type="EMBL" id="VDM57847.1"/>
    </source>
</evidence>
<protein>
    <submittedName>
        <fullName evidence="4">ZP domain-containing protein</fullName>
    </submittedName>
</protein>
<evidence type="ECO:0000313" key="3">
    <source>
        <dbReference type="Proteomes" id="UP000267027"/>
    </source>
</evidence>
<accession>A0A0R3PMU2</accession>
<keyword evidence="3" id="KW-1185">Reference proteome</keyword>
<sequence>MCVARLNLSNDDYKECMIFSVELLQDLCLLFERSQFTHPELFIAAENVDYFEVVCDDFIATKHHAGDESPLHGVDGVPLEEFVDMQSVVDDHVPSSNLADIREVSKAIHLSTPSSRSPDQWNDVYEDEFEVEDTVADDTDNVMNRGHTLVKAKLTSECRRSGITVCLEFASPTSGSLYVKDNFGTCRLEFENATYAELHIPFPRSDDPDPRCPGMEIAPSFWSFSIAVQKNEMDSPSLVTSTNRFFNVTCDFTDMLSRERDYGLTTGDDDGGEIQSGRIQMQILQNGRAITTVLLGDEVTLKWTLLGKTTGLDYFVDDCIAERIGGVAPHPEPLKIIQHGQVKVDVDVNVV</sequence>
<dbReference type="AlphaFoldDB" id="A0A0R3PMU2"/>
<gene>
    <name evidence="2" type="ORF">ACOC_LOCUS6262</name>
</gene>
<feature type="domain" description="ZP" evidence="1">
    <location>
        <begin position="157"/>
        <end position="351"/>
    </location>
</feature>
<reference evidence="4" key="1">
    <citation type="submission" date="2017-02" db="UniProtKB">
        <authorList>
            <consortium name="WormBaseParasite"/>
        </authorList>
    </citation>
    <scope>IDENTIFICATION</scope>
</reference>
<dbReference type="GO" id="GO:0009653">
    <property type="term" value="P:anatomical structure morphogenesis"/>
    <property type="evidence" value="ECO:0007669"/>
    <property type="project" value="TreeGrafter"/>
</dbReference>
<dbReference type="PANTHER" id="PTHR47327:SF18">
    <property type="entry name" value="PAN DOMAIN PROTEIN"/>
    <property type="match status" value="1"/>
</dbReference>
<dbReference type="OrthoDB" id="5775605at2759"/>
<dbReference type="InterPro" id="IPR052774">
    <property type="entry name" value="Celegans_DevNeuronal_Protein"/>
</dbReference>
<dbReference type="WBParaSite" id="ACOC_0000626101-mRNA-1">
    <property type="protein sequence ID" value="ACOC_0000626101-mRNA-1"/>
    <property type="gene ID" value="ACOC_0000626101"/>
</dbReference>
<organism evidence="4">
    <name type="scientific">Angiostrongylus costaricensis</name>
    <name type="common">Nematode worm</name>
    <dbReference type="NCBI Taxonomy" id="334426"/>
    <lineage>
        <taxon>Eukaryota</taxon>
        <taxon>Metazoa</taxon>
        <taxon>Ecdysozoa</taxon>
        <taxon>Nematoda</taxon>
        <taxon>Chromadorea</taxon>
        <taxon>Rhabditida</taxon>
        <taxon>Rhabditina</taxon>
        <taxon>Rhabditomorpha</taxon>
        <taxon>Strongyloidea</taxon>
        <taxon>Metastrongylidae</taxon>
        <taxon>Angiostrongylus</taxon>
    </lineage>
</organism>
<dbReference type="InterPro" id="IPR001507">
    <property type="entry name" value="ZP_dom"/>
</dbReference>
<dbReference type="STRING" id="334426.A0A0R3PMU2"/>
<reference evidence="2 3" key="2">
    <citation type="submission" date="2018-11" db="EMBL/GenBank/DDBJ databases">
        <authorList>
            <consortium name="Pathogen Informatics"/>
        </authorList>
    </citation>
    <scope>NUCLEOTIDE SEQUENCE [LARGE SCALE GENOMIC DNA]</scope>
    <source>
        <strain evidence="2 3">Costa Rica</strain>
    </source>
</reference>